<dbReference type="EMBL" id="SNSC02000005">
    <property type="protein sequence ID" value="TID24249.1"/>
    <property type="molecule type" value="Genomic_DNA"/>
</dbReference>
<name>A0A4Z1PAX4_9PEZI</name>
<dbReference type="PANTHER" id="PTHR47634:SF9">
    <property type="entry name" value="PROTEIN KINASE DOMAIN-CONTAINING PROTEIN-RELATED"/>
    <property type="match status" value="1"/>
</dbReference>
<dbReference type="GO" id="GO:0000245">
    <property type="term" value="P:spliceosomal complex assembly"/>
    <property type="evidence" value="ECO:0007669"/>
    <property type="project" value="TreeGrafter"/>
</dbReference>
<keyword evidence="3" id="KW-0808">Transferase</keyword>
<evidence type="ECO:0000256" key="1">
    <source>
        <dbReference type="ARBA" id="ARBA00012513"/>
    </source>
</evidence>
<dbReference type="InterPro" id="IPR011009">
    <property type="entry name" value="Kinase-like_dom_sf"/>
</dbReference>
<dbReference type="PROSITE" id="PS50011">
    <property type="entry name" value="PROTEIN_KINASE_DOM"/>
    <property type="match status" value="1"/>
</dbReference>
<evidence type="ECO:0000259" key="9">
    <source>
        <dbReference type="PROSITE" id="PS50011"/>
    </source>
</evidence>
<dbReference type="GO" id="GO:0005524">
    <property type="term" value="F:ATP binding"/>
    <property type="evidence" value="ECO:0007669"/>
    <property type="project" value="UniProtKB-KW"/>
</dbReference>
<dbReference type="Gene3D" id="3.30.200.20">
    <property type="entry name" value="Phosphorylase Kinase, domain 1"/>
    <property type="match status" value="1"/>
</dbReference>
<comment type="caution">
    <text evidence="10">The sequence shown here is derived from an EMBL/GenBank/DDBJ whole genome shotgun (WGS) entry which is preliminary data.</text>
</comment>
<evidence type="ECO:0000256" key="6">
    <source>
        <dbReference type="ARBA" id="ARBA00022840"/>
    </source>
</evidence>
<evidence type="ECO:0000256" key="2">
    <source>
        <dbReference type="ARBA" id="ARBA00022527"/>
    </source>
</evidence>
<feature type="domain" description="Protein kinase" evidence="9">
    <location>
        <begin position="1"/>
        <end position="178"/>
    </location>
</feature>
<dbReference type="Gene3D" id="1.10.510.10">
    <property type="entry name" value="Transferase(Phosphotransferase) domain 1"/>
    <property type="match status" value="1"/>
</dbReference>
<proteinExistence type="predicted"/>
<evidence type="ECO:0000256" key="7">
    <source>
        <dbReference type="ARBA" id="ARBA00047899"/>
    </source>
</evidence>
<dbReference type="AlphaFoldDB" id="A0A4Z1PAX4"/>
<comment type="catalytic activity">
    <reaction evidence="7">
        <text>L-threonyl-[protein] + ATP = O-phospho-L-threonyl-[protein] + ADP + H(+)</text>
        <dbReference type="Rhea" id="RHEA:46608"/>
        <dbReference type="Rhea" id="RHEA-COMP:11060"/>
        <dbReference type="Rhea" id="RHEA-COMP:11605"/>
        <dbReference type="ChEBI" id="CHEBI:15378"/>
        <dbReference type="ChEBI" id="CHEBI:30013"/>
        <dbReference type="ChEBI" id="CHEBI:30616"/>
        <dbReference type="ChEBI" id="CHEBI:61977"/>
        <dbReference type="ChEBI" id="CHEBI:456216"/>
        <dbReference type="EC" id="2.7.11.1"/>
    </reaction>
</comment>
<dbReference type="SUPFAM" id="SSF56112">
    <property type="entry name" value="Protein kinase-like (PK-like)"/>
    <property type="match status" value="1"/>
</dbReference>
<keyword evidence="2" id="KW-0723">Serine/threonine-protein kinase</keyword>
<evidence type="ECO:0000256" key="4">
    <source>
        <dbReference type="ARBA" id="ARBA00022741"/>
    </source>
</evidence>
<evidence type="ECO:0000313" key="10">
    <source>
        <dbReference type="EMBL" id="TID24249.1"/>
    </source>
</evidence>
<reference evidence="10 11" key="1">
    <citation type="submission" date="2019-04" db="EMBL/GenBank/DDBJ databases">
        <title>High contiguity whole genome sequence and gene annotation resource for two Venturia nashicola isolates.</title>
        <authorList>
            <person name="Prokchorchik M."/>
            <person name="Won K."/>
            <person name="Lee Y."/>
            <person name="Choi E.D."/>
            <person name="Segonzac C."/>
            <person name="Sohn K.H."/>
        </authorList>
    </citation>
    <scope>NUCLEOTIDE SEQUENCE [LARGE SCALE GENOMIC DNA]</scope>
    <source>
        <strain evidence="10 11">PRI2</strain>
    </source>
</reference>
<accession>A0A4Z1PAX4</accession>
<dbReference type="Proteomes" id="UP000298493">
    <property type="component" value="Unassembled WGS sequence"/>
</dbReference>
<keyword evidence="6" id="KW-0067">ATP-binding</keyword>
<evidence type="ECO:0000256" key="3">
    <source>
        <dbReference type="ARBA" id="ARBA00022679"/>
    </source>
</evidence>
<dbReference type="PROSITE" id="PS00108">
    <property type="entry name" value="PROTEIN_KINASE_ST"/>
    <property type="match status" value="1"/>
</dbReference>
<dbReference type="GO" id="GO:0004674">
    <property type="term" value="F:protein serine/threonine kinase activity"/>
    <property type="evidence" value="ECO:0007669"/>
    <property type="project" value="UniProtKB-KW"/>
</dbReference>
<dbReference type="InterPro" id="IPR000719">
    <property type="entry name" value="Prot_kinase_dom"/>
</dbReference>
<dbReference type="GO" id="GO:0050684">
    <property type="term" value="P:regulation of mRNA processing"/>
    <property type="evidence" value="ECO:0007669"/>
    <property type="project" value="TreeGrafter"/>
</dbReference>
<dbReference type="InterPro" id="IPR008271">
    <property type="entry name" value="Ser/Thr_kinase_AS"/>
</dbReference>
<dbReference type="Pfam" id="PF00069">
    <property type="entry name" value="Pkinase"/>
    <property type="match status" value="1"/>
</dbReference>
<keyword evidence="4" id="KW-0547">Nucleotide-binding</keyword>
<dbReference type="STRING" id="86259.A0A4Z1PAX4"/>
<keyword evidence="5 10" id="KW-0418">Kinase</keyword>
<gene>
    <name evidence="10" type="ORF">E6O75_ATG02614</name>
</gene>
<dbReference type="EC" id="2.7.11.1" evidence="1"/>
<dbReference type="InterPro" id="IPR051334">
    <property type="entry name" value="SRPK"/>
</dbReference>
<dbReference type="PANTHER" id="PTHR47634">
    <property type="entry name" value="PROTEIN KINASE DOMAIN-CONTAINING PROTEIN-RELATED"/>
    <property type="match status" value="1"/>
</dbReference>
<evidence type="ECO:0000313" key="11">
    <source>
        <dbReference type="Proteomes" id="UP000298493"/>
    </source>
</evidence>
<organism evidence="10 11">
    <name type="scientific">Venturia nashicola</name>
    <dbReference type="NCBI Taxonomy" id="86259"/>
    <lineage>
        <taxon>Eukaryota</taxon>
        <taxon>Fungi</taxon>
        <taxon>Dikarya</taxon>
        <taxon>Ascomycota</taxon>
        <taxon>Pezizomycotina</taxon>
        <taxon>Dothideomycetes</taxon>
        <taxon>Pleosporomycetidae</taxon>
        <taxon>Venturiales</taxon>
        <taxon>Venturiaceae</taxon>
        <taxon>Venturia</taxon>
    </lineage>
</organism>
<evidence type="ECO:0000256" key="5">
    <source>
        <dbReference type="ARBA" id="ARBA00022777"/>
    </source>
</evidence>
<keyword evidence="11" id="KW-1185">Reference proteome</keyword>
<sequence length="178" mass="19321">MEAGSEVVVWRQALAKTIPVVPSADSPLCTLTPLHTHPSAHSPLCTLTLCTLTPLHAHPSARSPLCEHVVVYCISIANPGGNGSHVCLVFDLMAETIQTFAGKYGGSIPPWLMKRFAKQMLHALDYAHKAGVIHTDIKADNIMIQLPNESVVDERYMDNDAPAVEPSPMKTSELNFLT</sequence>
<comment type="catalytic activity">
    <reaction evidence="8">
        <text>L-seryl-[protein] + ATP = O-phospho-L-seryl-[protein] + ADP + H(+)</text>
        <dbReference type="Rhea" id="RHEA:17989"/>
        <dbReference type="Rhea" id="RHEA-COMP:9863"/>
        <dbReference type="Rhea" id="RHEA-COMP:11604"/>
        <dbReference type="ChEBI" id="CHEBI:15378"/>
        <dbReference type="ChEBI" id="CHEBI:29999"/>
        <dbReference type="ChEBI" id="CHEBI:30616"/>
        <dbReference type="ChEBI" id="CHEBI:83421"/>
        <dbReference type="ChEBI" id="CHEBI:456216"/>
        <dbReference type="EC" id="2.7.11.1"/>
    </reaction>
</comment>
<protein>
    <recommendedName>
        <fullName evidence="1">non-specific serine/threonine protein kinase</fullName>
        <ecNumber evidence="1">2.7.11.1</ecNumber>
    </recommendedName>
</protein>
<evidence type="ECO:0000256" key="8">
    <source>
        <dbReference type="ARBA" id="ARBA00048679"/>
    </source>
</evidence>